<evidence type="ECO:0000256" key="12">
    <source>
        <dbReference type="PIRSR" id="PIRSR018250-1"/>
    </source>
</evidence>
<evidence type="ECO:0000256" key="8">
    <source>
        <dbReference type="ARBA" id="ARBA00023027"/>
    </source>
</evidence>
<comment type="catalytic activity">
    <reaction evidence="11">
        <text>L-saccharopine + NAD(+) + H2O = L-lysine + 2-oxoglutarate + NADH + H(+)</text>
        <dbReference type="Rhea" id="RHEA:12440"/>
        <dbReference type="ChEBI" id="CHEBI:15377"/>
        <dbReference type="ChEBI" id="CHEBI:15378"/>
        <dbReference type="ChEBI" id="CHEBI:16810"/>
        <dbReference type="ChEBI" id="CHEBI:32551"/>
        <dbReference type="ChEBI" id="CHEBI:57540"/>
        <dbReference type="ChEBI" id="CHEBI:57945"/>
        <dbReference type="ChEBI" id="CHEBI:57951"/>
        <dbReference type="EC" id="1.5.1.7"/>
    </reaction>
</comment>
<gene>
    <name evidence="16" type="ORF">AMSG_09950</name>
</gene>
<dbReference type="InterPro" id="IPR051168">
    <property type="entry name" value="AASS"/>
</dbReference>
<comment type="similarity">
    <text evidence="2">Belongs to the AlaDH/PNT family.</text>
</comment>
<dbReference type="InterPro" id="IPR007886">
    <property type="entry name" value="AlaDH/PNT_N"/>
</dbReference>
<dbReference type="STRING" id="461836.A0A0L0DQ71"/>
<dbReference type="EMBL" id="GL349486">
    <property type="protein sequence ID" value="KNC54166.1"/>
    <property type="molecule type" value="Genomic_DNA"/>
</dbReference>
<dbReference type="Proteomes" id="UP000054408">
    <property type="component" value="Unassembled WGS sequence"/>
</dbReference>
<evidence type="ECO:0000313" key="16">
    <source>
        <dbReference type="EMBL" id="KNC54166.1"/>
    </source>
</evidence>
<feature type="active site" description="Proton donor" evidence="12">
    <location>
        <position position="100"/>
    </location>
</feature>
<dbReference type="EC" id="1.5.1.7" evidence="4"/>
<keyword evidence="6" id="KW-0028">Amino-acid biosynthesis</keyword>
<dbReference type="Pfam" id="PF05222">
    <property type="entry name" value="AlaDh_PNT_N"/>
    <property type="match status" value="1"/>
</dbReference>
<keyword evidence="9" id="KW-1015">Disulfide bond</keyword>
<feature type="domain" description="Alanine dehydrogenase/pyridine nucleotide transhydrogenase NAD(H)-binding" evidence="14">
    <location>
        <begin position="175"/>
        <end position="300"/>
    </location>
</feature>
<evidence type="ECO:0000313" key="17">
    <source>
        <dbReference type="Proteomes" id="UP000054408"/>
    </source>
</evidence>
<feature type="domain" description="Alanine dehydrogenase/pyridine nucleotide transhydrogenase N-terminal" evidence="15">
    <location>
        <begin position="2"/>
        <end position="130"/>
    </location>
</feature>
<dbReference type="GO" id="GO:0019878">
    <property type="term" value="P:lysine biosynthetic process via aminoadipic acid"/>
    <property type="evidence" value="ECO:0007669"/>
    <property type="project" value="UniProtKB-UniPathway"/>
</dbReference>
<comment type="subunit">
    <text evidence="3">Monomer.</text>
</comment>
<proteinExistence type="inferred from homology"/>
<keyword evidence="7" id="KW-0560">Oxidoreductase</keyword>
<dbReference type="eggNOG" id="KOG0172">
    <property type="taxonomic scope" value="Eukaryota"/>
</dbReference>
<dbReference type="Gene3D" id="3.40.50.720">
    <property type="entry name" value="NAD(P)-binding Rossmann-like Domain"/>
    <property type="match status" value="1"/>
</dbReference>
<feature type="binding site" evidence="13">
    <location>
        <begin position="204"/>
        <end position="205"/>
    </location>
    <ligand>
        <name>NAD(+)</name>
        <dbReference type="ChEBI" id="CHEBI:57540"/>
    </ligand>
</feature>
<accession>A0A0L0DQ71</accession>
<evidence type="ECO:0000256" key="10">
    <source>
        <dbReference type="ARBA" id="ARBA00033228"/>
    </source>
</evidence>
<dbReference type="PIRSF" id="PIRSF018250">
    <property type="entry name" value="Saccharopine_DH_Lys"/>
    <property type="match status" value="1"/>
</dbReference>
<dbReference type="InterPro" id="IPR007698">
    <property type="entry name" value="AlaDH/PNT_NAD(H)-bd"/>
</dbReference>
<dbReference type="PANTHER" id="PTHR11133">
    <property type="entry name" value="SACCHAROPINE DEHYDROGENASE"/>
    <property type="match status" value="1"/>
</dbReference>
<keyword evidence="8 13" id="KW-0520">NAD</keyword>
<evidence type="ECO:0000259" key="14">
    <source>
        <dbReference type="SMART" id="SM01002"/>
    </source>
</evidence>
<reference evidence="16 17" key="1">
    <citation type="submission" date="2010-05" db="EMBL/GenBank/DDBJ databases">
        <title>The Genome Sequence of Thecamonas trahens ATCC 50062.</title>
        <authorList>
            <consortium name="The Broad Institute Genome Sequencing Platform"/>
            <person name="Russ C."/>
            <person name="Cuomo C."/>
            <person name="Shea T."/>
            <person name="Young S.K."/>
            <person name="Zeng Q."/>
            <person name="Koehrsen M."/>
            <person name="Haas B."/>
            <person name="Borodovsky M."/>
            <person name="Guigo R."/>
            <person name="Alvarado L."/>
            <person name="Berlin A."/>
            <person name="Bochicchio J."/>
            <person name="Borenstein D."/>
            <person name="Chapman S."/>
            <person name="Chen Z."/>
            <person name="Freedman E."/>
            <person name="Gellesch M."/>
            <person name="Goldberg J."/>
            <person name="Griggs A."/>
            <person name="Gujja S."/>
            <person name="Heilman E."/>
            <person name="Heiman D."/>
            <person name="Hepburn T."/>
            <person name="Howarth C."/>
            <person name="Jen D."/>
            <person name="Larson L."/>
            <person name="Mehta T."/>
            <person name="Park D."/>
            <person name="Pearson M."/>
            <person name="Roberts A."/>
            <person name="Saif S."/>
            <person name="Shenoy N."/>
            <person name="Sisk P."/>
            <person name="Stolte C."/>
            <person name="Sykes S."/>
            <person name="Thomson T."/>
            <person name="Walk T."/>
            <person name="White J."/>
            <person name="Yandava C."/>
            <person name="Burger G."/>
            <person name="Gray M.W."/>
            <person name="Holland P.W.H."/>
            <person name="King N."/>
            <person name="Lang F.B.F."/>
            <person name="Roger A.J."/>
            <person name="Ruiz-Trillo I."/>
            <person name="Lander E."/>
            <person name="Nusbaum C."/>
        </authorList>
    </citation>
    <scope>NUCLEOTIDE SEQUENCE [LARGE SCALE GENOMIC DNA]</scope>
    <source>
        <strain evidence="16 17">ATCC 50062</strain>
    </source>
</reference>
<dbReference type="OrthoDB" id="265306at2759"/>
<dbReference type="SMART" id="SM01002">
    <property type="entry name" value="AlaDh_PNT_C"/>
    <property type="match status" value="1"/>
</dbReference>
<dbReference type="OMA" id="YFFFSHT"/>
<evidence type="ECO:0000256" key="11">
    <source>
        <dbReference type="ARBA" id="ARBA00047860"/>
    </source>
</evidence>
<dbReference type="GO" id="GO:0005737">
    <property type="term" value="C:cytoplasm"/>
    <property type="evidence" value="ECO:0007669"/>
    <property type="project" value="TreeGrafter"/>
</dbReference>
<evidence type="ECO:0000256" key="5">
    <source>
        <dbReference type="ARBA" id="ARBA00021221"/>
    </source>
</evidence>
<feature type="active site" description="Proton acceptor" evidence="12">
    <location>
        <position position="78"/>
    </location>
</feature>
<evidence type="ECO:0000256" key="9">
    <source>
        <dbReference type="ARBA" id="ARBA00023157"/>
    </source>
</evidence>
<dbReference type="UniPathway" id="UPA00033">
    <property type="reaction ID" value="UER00034"/>
</dbReference>
<evidence type="ECO:0000256" key="4">
    <source>
        <dbReference type="ARBA" id="ARBA00012847"/>
    </source>
</evidence>
<name>A0A0L0DQ71_THETB</name>
<feature type="binding site" evidence="13">
    <location>
        <position position="256"/>
    </location>
    <ligand>
        <name>NAD(+)</name>
        <dbReference type="ChEBI" id="CHEBI:57540"/>
    </ligand>
</feature>
<dbReference type="GO" id="GO:0004754">
    <property type="term" value="F:saccharopine dehydrogenase (NAD+, L-lysine-forming) activity"/>
    <property type="evidence" value="ECO:0007669"/>
    <property type="project" value="UniProtKB-EC"/>
</dbReference>
<protein>
    <recommendedName>
        <fullName evidence="5">Saccharopine dehydrogenase [NAD(+), L-lysine-forming]</fullName>
        <ecNumber evidence="4">1.5.1.7</ecNumber>
    </recommendedName>
    <alternativeName>
        <fullName evidence="10">Lysine--2-oxoglutarate reductase</fullName>
    </alternativeName>
</protein>
<organism evidence="16 17">
    <name type="scientific">Thecamonas trahens ATCC 50062</name>
    <dbReference type="NCBI Taxonomy" id="461836"/>
    <lineage>
        <taxon>Eukaryota</taxon>
        <taxon>Apusozoa</taxon>
        <taxon>Apusomonadida</taxon>
        <taxon>Apusomonadidae</taxon>
        <taxon>Thecamonas</taxon>
    </lineage>
</organism>
<evidence type="ECO:0000256" key="3">
    <source>
        <dbReference type="ARBA" id="ARBA00011245"/>
    </source>
</evidence>
<dbReference type="PANTHER" id="PTHR11133:SF23">
    <property type="entry name" value="SACCHAROPINE DEHYDROGENASE [NAD(+), L-LYSINE-FORMING]"/>
    <property type="match status" value="1"/>
</dbReference>
<dbReference type="InterPro" id="IPR027281">
    <property type="entry name" value="Lys1"/>
</dbReference>
<evidence type="ECO:0000256" key="1">
    <source>
        <dbReference type="ARBA" id="ARBA00004884"/>
    </source>
</evidence>
<dbReference type="AlphaFoldDB" id="A0A0L0DQ71"/>
<dbReference type="SMART" id="SM01003">
    <property type="entry name" value="AlaDh_PNT_N"/>
    <property type="match status" value="1"/>
</dbReference>
<dbReference type="GeneID" id="25568295"/>
<feature type="binding site" evidence="13">
    <location>
        <position position="232"/>
    </location>
    <ligand>
        <name>NAD(+)</name>
        <dbReference type="ChEBI" id="CHEBI:57540"/>
    </ligand>
</feature>
<keyword evidence="17" id="KW-1185">Reference proteome</keyword>
<feature type="binding site" evidence="13">
    <location>
        <position position="236"/>
    </location>
    <ligand>
        <name>NAD(+)</name>
        <dbReference type="ChEBI" id="CHEBI:57540"/>
    </ligand>
</feature>
<sequence length="384" mass="41251">MWLRAETKPQETRTPVTPAGVKELIAAGNDIVVESAGHHTRRGTPTAPPSLSPVPGAKLVPAGSWPEAPKETIILGLKELPEPASEALVPLKHQHIMFAHVYKNQTGDKELLERFEAGGGSIFDLEFLHAPGTTDRIAAFGHMTGYSAAVLATHVYAQQRIDPHAPLGTIEPYTSESEAKEFLVDLLAKAGVDMPSAHVIGAHGRCGTGATRFFNELAEMMGKDKPDLVGWDSAETAAGGPFPEAFTRDIFLNAVYLPVGVTIPPFITQDMVPSVASSVIVDISCDYTVADNPMPIYHASTSFLEPTLRLREPPAPLDLIAIDHLPAMLPREASAHYAADLLPYLLALGNPDSPLHSTWTAAKDLYYANVERVLGRRSVSAPPS</sequence>
<dbReference type="SUPFAM" id="SSF52283">
    <property type="entry name" value="Formate/glycerate dehydrogenase catalytic domain-like"/>
    <property type="match status" value="1"/>
</dbReference>
<comment type="pathway">
    <text evidence="1">Amino-acid biosynthesis; L-lysine biosynthesis via AAA pathway; L-lysine from L-alpha-aminoadipate (fungal route): step 3/3.</text>
</comment>
<evidence type="ECO:0000256" key="6">
    <source>
        <dbReference type="ARBA" id="ARBA00022605"/>
    </source>
</evidence>
<evidence type="ECO:0000256" key="13">
    <source>
        <dbReference type="PIRSR" id="PIRSR018250-3"/>
    </source>
</evidence>
<evidence type="ECO:0000256" key="2">
    <source>
        <dbReference type="ARBA" id="ARBA00005689"/>
    </source>
</evidence>
<feature type="binding site" evidence="13">
    <location>
        <begin position="322"/>
        <end position="325"/>
    </location>
    <ligand>
        <name>NAD(+)</name>
        <dbReference type="ChEBI" id="CHEBI:57540"/>
    </ligand>
</feature>
<evidence type="ECO:0000259" key="15">
    <source>
        <dbReference type="SMART" id="SM01003"/>
    </source>
</evidence>
<evidence type="ECO:0000256" key="7">
    <source>
        <dbReference type="ARBA" id="ARBA00023002"/>
    </source>
</evidence>
<dbReference type="RefSeq" id="XP_013753984.1">
    <property type="nucleotide sequence ID" value="XM_013898530.1"/>
</dbReference>